<protein>
    <submittedName>
        <fullName evidence="1">Uncharacterized protein</fullName>
    </submittedName>
</protein>
<evidence type="ECO:0000313" key="1">
    <source>
        <dbReference type="EMBL" id="KAK4065946.1"/>
    </source>
</evidence>
<gene>
    <name evidence="1" type="ORF">Purlil1_13995</name>
</gene>
<proteinExistence type="predicted"/>
<sequence length="208" mass="22584">MAAVPGVVCGSHPVQGRCVAPVTNIIAIRFCVQAATTNHLYALKLSTRCTKRKTTKGAIDQYVGKMATVIDFSGLNKLPDPSNEQLDEEERAMMQYKIQLLSNHKSNNAAIAGLHEACATPHDGFEGRPDLTVNEVQIEALLYELELRGISAQRTNGGDPPPEALLHDPAADVPLLVISPRSEWGVKQTLRVLHELGPVVSWAKPSTF</sequence>
<evidence type="ECO:0000313" key="2">
    <source>
        <dbReference type="Proteomes" id="UP001287286"/>
    </source>
</evidence>
<accession>A0ABR0BCN1</accession>
<name>A0ABR0BCN1_PURLI</name>
<dbReference type="EMBL" id="JAWRVI010000402">
    <property type="protein sequence ID" value="KAK4065946.1"/>
    <property type="molecule type" value="Genomic_DNA"/>
</dbReference>
<comment type="caution">
    <text evidence="1">The sequence shown here is derived from an EMBL/GenBank/DDBJ whole genome shotgun (WGS) entry which is preliminary data.</text>
</comment>
<dbReference type="Proteomes" id="UP001287286">
    <property type="component" value="Unassembled WGS sequence"/>
</dbReference>
<reference evidence="1 2" key="1">
    <citation type="journal article" date="2024" name="Microbiol. Resour. Announc.">
        <title>Genome annotations for the ascomycete fungi Trichoderma harzianum, Trichoderma aggressivum, and Purpureocillium lilacinum.</title>
        <authorList>
            <person name="Beijen E.P.W."/>
            <person name="Ohm R.A."/>
        </authorList>
    </citation>
    <scope>NUCLEOTIDE SEQUENCE [LARGE SCALE GENOMIC DNA]</scope>
    <source>
        <strain evidence="1 2">CBS 150709</strain>
    </source>
</reference>
<keyword evidence="2" id="KW-1185">Reference proteome</keyword>
<organism evidence="1 2">
    <name type="scientific">Purpureocillium lilacinum</name>
    <name type="common">Paecilomyces lilacinus</name>
    <dbReference type="NCBI Taxonomy" id="33203"/>
    <lineage>
        <taxon>Eukaryota</taxon>
        <taxon>Fungi</taxon>
        <taxon>Dikarya</taxon>
        <taxon>Ascomycota</taxon>
        <taxon>Pezizomycotina</taxon>
        <taxon>Sordariomycetes</taxon>
        <taxon>Hypocreomycetidae</taxon>
        <taxon>Hypocreales</taxon>
        <taxon>Ophiocordycipitaceae</taxon>
        <taxon>Purpureocillium</taxon>
    </lineage>
</organism>